<dbReference type="EMBL" id="PYLZ01000017">
    <property type="protein sequence ID" value="PSW20447.1"/>
    <property type="molecule type" value="Genomic_DNA"/>
</dbReference>
<evidence type="ECO:0000256" key="2">
    <source>
        <dbReference type="ARBA" id="ARBA00007208"/>
    </source>
</evidence>
<dbReference type="Pfam" id="PF01203">
    <property type="entry name" value="T2SSN"/>
    <property type="match status" value="1"/>
</dbReference>
<dbReference type="RefSeq" id="WP_048900040.1">
    <property type="nucleotide sequence ID" value="NZ_AP024852.1"/>
</dbReference>
<dbReference type="OrthoDB" id="6118198at2"/>
<sequence length="252" mass="27194">MKYKLLLGTSFGAVLVGSVIAHVPASWLWLQAPMIHGLNVSGIQGTPWEGRATQVRWQQYQLGQVQWRFNPSALLTGKVAFTVRFGQGSEMRVDGRGVIGYGMSGAFANNFLVSIPATEVIKYARVPAPIKVDGLLELTVRDYLHAQPFCSTLDASLAWSTANISSPLGGINPGAVIADLSCNDGSVLATTNQSSADVSSDWQASLAPNYSYKLSGWFKPGAEFPSQLGQQLKWLGDPDGKGRYNLNFNGRL</sequence>
<keyword evidence="12" id="KW-1185">Reference proteome</keyword>
<name>A0A0J8V8E6_9GAMM</name>
<dbReference type="STRING" id="680026.AB733_18095"/>
<gene>
    <name evidence="11" type="ORF">C9I94_22625</name>
</gene>
<evidence type="ECO:0000256" key="1">
    <source>
        <dbReference type="ARBA" id="ARBA00004533"/>
    </source>
</evidence>
<evidence type="ECO:0000256" key="9">
    <source>
        <dbReference type="ARBA" id="ARBA00023136"/>
    </source>
</evidence>
<dbReference type="GO" id="GO:0015627">
    <property type="term" value="C:type II protein secretion system complex"/>
    <property type="evidence" value="ECO:0007669"/>
    <property type="project" value="InterPro"/>
</dbReference>
<comment type="caution">
    <text evidence="11">The sequence shown here is derived from an EMBL/GenBank/DDBJ whole genome shotgun (WGS) entry which is preliminary data.</text>
</comment>
<evidence type="ECO:0000256" key="7">
    <source>
        <dbReference type="ARBA" id="ARBA00022692"/>
    </source>
</evidence>
<organism evidence="11 12">
    <name type="scientific">Photobacterium swingsii</name>
    <dbReference type="NCBI Taxonomy" id="680026"/>
    <lineage>
        <taxon>Bacteria</taxon>
        <taxon>Pseudomonadati</taxon>
        <taxon>Pseudomonadota</taxon>
        <taxon>Gammaproteobacteria</taxon>
        <taxon>Vibrionales</taxon>
        <taxon>Vibrionaceae</taxon>
        <taxon>Photobacterium</taxon>
    </lineage>
</organism>
<dbReference type="GO" id="GO:0015628">
    <property type="term" value="P:protein secretion by the type II secretion system"/>
    <property type="evidence" value="ECO:0007669"/>
    <property type="project" value="InterPro"/>
</dbReference>
<evidence type="ECO:0000256" key="10">
    <source>
        <dbReference type="ARBA" id="ARBA00030772"/>
    </source>
</evidence>
<evidence type="ECO:0000256" key="8">
    <source>
        <dbReference type="ARBA" id="ARBA00022927"/>
    </source>
</evidence>
<evidence type="ECO:0000313" key="12">
    <source>
        <dbReference type="Proteomes" id="UP000240481"/>
    </source>
</evidence>
<evidence type="ECO:0000256" key="6">
    <source>
        <dbReference type="ARBA" id="ARBA00022519"/>
    </source>
</evidence>
<dbReference type="GO" id="GO:0005886">
    <property type="term" value="C:plasma membrane"/>
    <property type="evidence" value="ECO:0007669"/>
    <property type="project" value="UniProtKB-SubCell"/>
</dbReference>
<keyword evidence="6" id="KW-0997">Cell inner membrane</keyword>
<evidence type="ECO:0000256" key="5">
    <source>
        <dbReference type="ARBA" id="ARBA00022475"/>
    </source>
</evidence>
<accession>A0A0J8V8E6</accession>
<dbReference type="Proteomes" id="UP000240481">
    <property type="component" value="Unassembled WGS sequence"/>
</dbReference>
<reference evidence="11 12" key="1">
    <citation type="submission" date="2018-01" db="EMBL/GenBank/DDBJ databases">
        <title>Whole genome sequencing of Histamine producing bacteria.</title>
        <authorList>
            <person name="Butler K."/>
        </authorList>
    </citation>
    <scope>NUCLEOTIDE SEQUENCE [LARGE SCALE GENOMIC DNA]</scope>
    <source>
        <strain evidence="11 12">DSM 24669</strain>
    </source>
</reference>
<keyword evidence="9" id="KW-0472">Membrane</keyword>
<keyword evidence="5" id="KW-1003">Cell membrane</keyword>
<evidence type="ECO:0000256" key="4">
    <source>
        <dbReference type="ARBA" id="ARBA00022448"/>
    </source>
</evidence>
<keyword evidence="8" id="KW-0653">Protein transport</keyword>
<comment type="subcellular location">
    <subcellularLocation>
        <location evidence="1">Cell inner membrane</location>
    </subcellularLocation>
</comment>
<dbReference type="InterPro" id="IPR022792">
    <property type="entry name" value="T2SS_protein-GspN"/>
</dbReference>
<keyword evidence="7" id="KW-0812">Transmembrane</keyword>
<evidence type="ECO:0000313" key="11">
    <source>
        <dbReference type="EMBL" id="PSW20447.1"/>
    </source>
</evidence>
<proteinExistence type="inferred from homology"/>
<comment type="similarity">
    <text evidence="2">Belongs to the GSP N family.</text>
</comment>
<evidence type="ECO:0000256" key="3">
    <source>
        <dbReference type="ARBA" id="ARBA00021563"/>
    </source>
</evidence>
<protein>
    <recommendedName>
        <fullName evidence="3">Type II secretion system protein N</fullName>
    </recommendedName>
    <alternativeName>
        <fullName evidence="10">General secretion pathway protein N</fullName>
    </alternativeName>
</protein>
<dbReference type="AlphaFoldDB" id="A0A0J8V8E6"/>
<keyword evidence="4" id="KW-0813">Transport</keyword>